<organism evidence="2 3">
    <name type="scientific">Romeriopsis navalis LEGE 11480</name>
    <dbReference type="NCBI Taxonomy" id="2777977"/>
    <lineage>
        <taxon>Bacteria</taxon>
        <taxon>Bacillati</taxon>
        <taxon>Cyanobacteriota</taxon>
        <taxon>Cyanophyceae</taxon>
        <taxon>Leptolyngbyales</taxon>
        <taxon>Leptolyngbyaceae</taxon>
        <taxon>Romeriopsis</taxon>
        <taxon>Romeriopsis navalis</taxon>
    </lineage>
</organism>
<proteinExistence type="predicted"/>
<gene>
    <name evidence="2" type="ORF">IQ266_11245</name>
</gene>
<evidence type="ECO:0000313" key="3">
    <source>
        <dbReference type="Proteomes" id="UP000625316"/>
    </source>
</evidence>
<evidence type="ECO:0000256" key="1">
    <source>
        <dbReference type="SAM" id="Phobius"/>
    </source>
</evidence>
<dbReference type="Proteomes" id="UP000625316">
    <property type="component" value="Unassembled WGS sequence"/>
</dbReference>
<feature type="transmembrane region" description="Helical" evidence="1">
    <location>
        <begin position="80"/>
        <end position="98"/>
    </location>
</feature>
<feature type="transmembrane region" description="Helical" evidence="1">
    <location>
        <begin position="42"/>
        <end position="60"/>
    </location>
</feature>
<keyword evidence="3" id="KW-1185">Reference proteome</keyword>
<keyword evidence="1" id="KW-0812">Transmembrane</keyword>
<evidence type="ECO:0000313" key="2">
    <source>
        <dbReference type="EMBL" id="MBE9030307.1"/>
    </source>
</evidence>
<feature type="transmembrane region" description="Helical" evidence="1">
    <location>
        <begin position="6"/>
        <end position="22"/>
    </location>
</feature>
<dbReference type="EMBL" id="JADEXQ010000033">
    <property type="protein sequence ID" value="MBE9030307.1"/>
    <property type="molecule type" value="Genomic_DNA"/>
</dbReference>
<keyword evidence="1" id="KW-0472">Membrane</keyword>
<dbReference type="RefSeq" id="WP_264325131.1">
    <property type="nucleotide sequence ID" value="NZ_JADEXQ010000033.1"/>
</dbReference>
<dbReference type="AlphaFoldDB" id="A0A928VPT6"/>
<name>A0A928VPT6_9CYAN</name>
<reference evidence="2" key="1">
    <citation type="submission" date="2020-10" db="EMBL/GenBank/DDBJ databases">
        <authorList>
            <person name="Castelo-Branco R."/>
            <person name="Eusebio N."/>
            <person name="Adriana R."/>
            <person name="Vieira A."/>
            <person name="Brugerolle De Fraissinette N."/>
            <person name="Rezende De Castro R."/>
            <person name="Schneider M.P."/>
            <person name="Vasconcelos V."/>
            <person name="Leao P.N."/>
        </authorList>
    </citation>
    <scope>NUCLEOTIDE SEQUENCE</scope>
    <source>
        <strain evidence="2">LEGE 11480</strain>
    </source>
</reference>
<accession>A0A928VPT6</accession>
<feature type="transmembrane region" description="Helical" evidence="1">
    <location>
        <begin position="105"/>
        <end position="126"/>
    </location>
</feature>
<sequence>MLHPQILQFLIILIAYIARKGYYEIYRPKITNVRILNYGDQLVAVASAVLGIWALGETWATYELGMDLPSLWLVKSLTTWFWICAAFPLLMLVINRWLKLKLSDFFIGLGRGCLTFGVPIALLPLLCWFPR</sequence>
<comment type="caution">
    <text evidence="2">The sequence shown here is derived from an EMBL/GenBank/DDBJ whole genome shotgun (WGS) entry which is preliminary data.</text>
</comment>
<protein>
    <submittedName>
        <fullName evidence="2">Uncharacterized protein</fullName>
    </submittedName>
</protein>
<keyword evidence="1" id="KW-1133">Transmembrane helix</keyword>